<reference evidence="2 3" key="1">
    <citation type="submission" date="2024-03" db="EMBL/GenBank/DDBJ databases">
        <title>Novel species of the genus Variovorax.</title>
        <authorList>
            <person name="Liu Q."/>
            <person name="Xin Y.-H."/>
        </authorList>
    </citation>
    <scope>NUCLEOTIDE SEQUENCE [LARGE SCALE GENOMIC DNA]</scope>
    <source>
        <strain evidence="2 3">KACC 18899</strain>
    </source>
</reference>
<evidence type="ECO:0000313" key="3">
    <source>
        <dbReference type="Proteomes" id="UP001365846"/>
    </source>
</evidence>
<evidence type="ECO:0000313" key="2">
    <source>
        <dbReference type="EMBL" id="MEJ8810039.1"/>
    </source>
</evidence>
<dbReference type="InterPro" id="IPR044855">
    <property type="entry name" value="CoA-Trfase_III_dom3_sf"/>
</dbReference>
<comment type="caution">
    <text evidence="2">The sequence shown here is derived from an EMBL/GenBank/DDBJ whole genome shotgun (WGS) entry which is preliminary data.</text>
</comment>
<protein>
    <submittedName>
        <fullName evidence="2">CoA transferase</fullName>
        <ecNumber evidence="2">2.8.3.-</ecNumber>
    </submittedName>
</protein>
<keyword evidence="1 2" id="KW-0808">Transferase</keyword>
<dbReference type="InterPro" id="IPR050509">
    <property type="entry name" value="CoA-transferase_III"/>
</dbReference>
<dbReference type="EC" id="2.8.3.-" evidence="2"/>
<dbReference type="GO" id="GO:0016740">
    <property type="term" value="F:transferase activity"/>
    <property type="evidence" value="ECO:0007669"/>
    <property type="project" value="UniProtKB-KW"/>
</dbReference>
<dbReference type="InterPro" id="IPR003673">
    <property type="entry name" value="CoA-Trfase_fam_III"/>
</dbReference>
<name>A0ABU8V8R3_9BURK</name>
<accession>A0ABU8V8R3</accession>
<dbReference type="SUPFAM" id="SSF89796">
    <property type="entry name" value="CoA-transferase family III (CaiB/BaiF)"/>
    <property type="match status" value="1"/>
</dbReference>
<dbReference type="RefSeq" id="WP_340355344.1">
    <property type="nucleotide sequence ID" value="NZ_JBBKZU010000001.1"/>
</dbReference>
<dbReference type="Pfam" id="PF02515">
    <property type="entry name" value="CoA_transf_3"/>
    <property type="match status" value="1"/>
</dbReference>
<keyword evidence="3" id="KW-1185">Reference proteome</keyword>
<dbReference type="Gene3D" id="3.30.1540.10">
    <property type="entry name" value="formyl-coa transferase, domain 3"/>
    <property type="match status" value="1"/>
</dbReference>
<evidence type="ECO:0000256" key="1">
    <source>
        <dbReference type="ARBA" id="ARBA00022679"/>
    </source>
</evidence>
<dbReference type="InterPro" id="IPR023606">
    <property type="entry name" value="CoA-Trfase_III_dom_1_sf"/>
</dbReference>
<sequence length="416" mass="44046">MKAPHPQPGAASIQGALSGLRVIEMGQLIAGPFCGKTLGEFGADVIKIEPPADPARPGANGGDPLRNWRMLQDGTSVWWQVQSRNKRSIALDLRDAEGQDIARRLIAEADVLIENFRPGTLEGWGLGWETLHALNPRLVMLRISGYGQTGPYRDLPGFGAIGEAMGGLRHLTGEPGRVPVRTGISIGDTLAALHGTIGVLMALYHRAVHGGPGQVIDVALHEAVFNVMESLIPEYSAFGAVREAAGSALPGIAPSNAYRCADGYVLIAGNGDSIFRRLMDVIGRPELGSAPDLQSNAGRAARVDELDAAIGDWTLPRTIAEVLGKLGEARVPAGRVYTAKDIHEDPHYRARDMILRQTTRDGREIDVPGIVPKLSLTPGTVRSAAPHLGDDTDSVLAELGLASGDIAALREKGAVA</sequence>
<dbReference type="PANTHER" id="PTHR48228">
    <property type="entry name" value="SUCCINYL-COA--D-CITRAMALATE COA-TRANSFERASE"/>
    <property type="match status" value="1"/>
</dbReference>
<proteinExistence type="predicted"/>
<organism evidence="2 3">
    <name type="scientific">Variovorax ureilyticus</name>
    <dbReference type="NCBI Taxonomy" id="1836198"/>
    <lineage>
        <taxon>Bacteria</taxon>
        <taxon>Pseudomonadati</taxon>
        <taxon>Pseudomonadota</taxon>
        <taxon>Betaproteobacteria</taxon>
        <taxon>Burkholderiales</taxon>
        <taxon>Comamonadaceae</taxon>
        <taxon>Variovorax</taxon>
    </lineage>
</organism>
<dbReference type="PANTHER" id="PTHR48228:SF6">
    <property type="entry name" value="L-CARNITINE COA-TRANSFERASE"/>
    <property type="match status" value="1"/>
</dbReference>
<dbReference type="Proteomes" id="UP001365846">
    <property type="component" value="Unassembled WGS sequence"/>
</dbReference>
<dbReference type="EMBL" id="JBBKZU010000001">
    <property type="protein sequence ID" value="MEJ8810039.1"/>
    <property type="molecule type" value="Genomic_DNA"/>
</dbReference>
<gene>
    <name evidence="2" type="ORF">WKW77_03120</name>
</gene>
<dbReference type="Gene3D" id="3.40.50.10540">
    <property type="entry name" value="Crotonobetainyl-coa:carnitine coa-transferase, domain 1"/>
    <property type="match status" value="1"/>
</dbReference>